<sequence length="573" mass="65107">MNEKRRQFLRNSGVVTTGLSLFPRLGWADPAASAPRKTKEVIKMLTVINDEKVPGLLEKQIDQPGDRWHGGLKNVYELPNEHSTTSFMVVLGGAYASPSSQYYRSAELEQPLERAIECLLRVQHEDGTIDLYSTNFHSTPDTAFIVNYLSPVYACLKRMERPGLRGFIGKLENFFQNAAECLRSGGIHTANHRWVVSSALARVFSFFPDARLVDRVNAWLGEGIDMDPDGQYTERSVSIYSPICNTMFLTIGRLLDRPELMDVVRRNLSMSLYYIHPDGEVLTDASDRQDRAYTGYVKEYYYAYRYFAIVDQDPQFAAVCELIEEKMPERITHFLPALLELPIFEKKMPTAGRIPDQYVRRFSHSGILRIRRGDTDISVIERNPTFLAYRKGSAVLQSMRLGAAFFGKGQFESQEAVFDTKSVTFKWSASGPYYQPIAPEIRTGENDWETYSRDARGQSEIQYQEMTVTITENEGRVEVEAEITGTKHVPVAWELSFRKGGTLSGVTEDPQVADAYFLESGEGSYQLGEHTIRFGPGAVTHKWSQMRGTLPKQEGYSVYITGYTPFKHKIYLE</sequence>
<dbReference type="AlphaFoldDB" id="A0A2D0MYR4"/>
<proteinExistence type="predicted"/>
<evidence type="ECO:0000313" key="2">
    <source>
        <dbReference type="Proteomes" id="UP000223913"/>
    </source>
</evidence>
<organism evidence="1 2">
    <name type="scientific">Flavilitoribacter nigricans (strain ATCC 23147 / DSM 23189 / NBRC 102662 / NCIMB 1420 / SS-2)</name>
    <name type="common">Lewinella nigricans</name>
    <dbReference type="NCBI Taxonomy" id="1122177"/>
    <lineage>
        <taxon>Bacteria</taxon>
        <taxon>Pseudomonadati</taxon>
        <taxon>Bacteroidota</taxon>
        <taxon>Saprospiria</taxon>
        <taxon>Saprospirales</taxon>
        <taxon>Lewinellaceae</taxon>
        <taxon>Flavilitoribacter</taxon>
    </lineage>
</organism>
<accession>A0A2D0MYR4</accession>
<dbReference type="OrthoDB" id="1290722at2"/>
<dbReference type="PROSITE" id="PS51318">
    <property type="entry name" value="TAT"/>
    <property type="match status" value="1"/>
</dbReference>
<dbReference type="EMBL" id="PDUD01000065">
    <property type="protein sequence ID" value="PHN01029.1"/>
    <property type="molecule type" value="Genomic_DNA"/>
</dbReference>
<keyword evidence="2" id="KW-1185">Reference proteome</keyword>
<evidence type="ECO:0000313" key="1">
    <source>
        <dbReference type="EMBL" id="PHN01029.1"/>
    </source>
</evidence>
<protein>
    <submittedName>
        <fullName evidence="1">Uncharacterized protein</fullName>
    </submittedName>
</protein>
<name>A0A2D0MYR4_FLAN2</name>
<dbReference type="InterPro" id="IPR006311">
    <property type="entry name" value="TAT_signal"/>
</dbReference>
<comment type="caution">
    <text evidence="1">The sequence shown here is derived from an EMBL/GenBank/DDBJ whole genome shotgun (WGS) entry which is preliminary data.</text>
</comment>
<gene>
    <name evidence="1" type="ORF">CRP01_39175</name>
</gene>
<dbReference type="SUPFAM" id="SSF48239">
    <property type="entry name" value="Terpenoid cyclases/Protein prenyltransferases"/>
    <property type="match status" value="1"/>
</dbReference>
<reference evidence="1 2" key="1">
    <citation type="submission" date="2017-10" db="EMBL/GenBank/DDBJ databases">
        <title>The draft genome sequence of Lewinella nigricans NBRC 102662.</title>
        <authorList>
            <person name="Wang K."/>
        </authorList>
    </citation>
    <scope>NUCLEOTIDE SEQUENCE [LARGE SCALE GENOMIC DNA]</scope>
    <source>
        <strain evidence="1 2">NBRC 102662</strain>
    </source>
</reference>
<dbReference type="InterPro" id="IPR008930">
    <property type="entry name" value="Terpenoid_cyclase/PrenylTrfase"/>
</dbReference>
<dbReference type="RefSeq" id="WP_099155561.1">
    <property type="nucleotide sequence ID" value="NZ_PDUD01000065.1"/>
</dbReference>
<dbReference type="Proteomes" id="UP000223913">
    <property type="component" value="Unassembled WGS sequence"/>
</dbReference>